<organism evidence="4 5">
    <name type="scientific">Staphylotrichum longicolle</name>
    <dbReference type="NCBI Taxonomy" id="669026"/>
    <lineage>
        <taxon>Eukaryota</taxon>
        <taxon>Fungi</taxon>
        <taxon>Dikarya</taxon>
        <taxon>Ascomycota</taxon>
        <taxon>Pezizomycotina</taxon>
        <taxon>Sordariomycetes</taxon>
        <taxon>Sordariomycetidae</taxon>
        <taxon>Sordariales</taxon>
        <taxon>Chaetomiaceae</taxon>
        <taxon>Staphylotrichum</taxon>
    </lineage>
</organism>
<feature type="domain" description="C2H2-type" evidence="3">
    <location>
        <begin position="34"/>
        <end position="62"/>
    </location>
</feature>
<protein>
    <recommendedName>
        <fullName evidence="3">C2H2-type domain-containing protein</fullName>
    </recommendedName>
</protein>
<feature type="compositionally biased region" description="Low complexity" evidence="2">
    <location>
        <begin position="169"/>
        <end position="189"/>
    </location>
</feature>
<dbReference type="Proteomes" id="UP001197093">
    <property type="component" value="Unassembled WGS sequence"/>
</dbReference>
<dbReference type="PROSITE" id="PS00028">
    <property type="entry name" value="ZINC_FINGER_C2H2_1"/>
    <property type="match status" value="1"/>
</dbReference>
<dbReference type="EMBL" id="JAHCVI010000004">
    <property type="protein sequence ID" value="KAG7285900.1"/>
    <property type="molecule type" value="Genomic_DNA"/>
</dbReference>
<keyword evidence="1" id="KW-0863">Zinc-finger</keyword>
<feature type="compositionally biased region" description="Acidic residues" evidence="2">
    <location>
        <begin position="208"/>
        <end position="220"/>
    </location>
</feature>
<dbReference type="AlphaFoldDB" id="A0AAD4HWY4"/>
<feature type="region of interest" description="Disordered" evidence="2">
    <location>
        <begin position="1"/>
        <end position="33"/>
    </location>
</feature>
<reference evidence="4" key="1">
    <citation type="submission" date="2023-02" db="EMBL/GenBank/DDBJ databases">
        <authorList>
            <person name="Palmer J.M."/>
        </authorList>
    </citation>
    <scope>NUCLEOTIDE SEQUENCE</scope>
    <source>
        <strain evidence="4">FW57</strain>
    </source>
</reference>
<dbReference type="PROSITE" id="PS50157">
    <property type="entry name" value="ZINC_FINGER_C2H2_2"/>
    <property type="match status" value="1"/>
</dbReference>
<feature type="compositionally biased region" description="Low complexity" evidence="2">
    <location>
        <begin position="74"/>
        <end position="102"/>
    </location>
</feature>
<dbReference type="InterPro" id="IPR013087">
    <property type="entry name" value="Znf_C2H2_type"/>
</dbReference>
<dbReference type="GO" id="GO:0008270">
    <property type="term" value="F:zinc ion binding"/>
    <property type="evidence" value="ECO:0007669"/>
    <property type="project" value="UniProtKB-KW"/>
</dbReference>
<gene>
    <name evidence="4" type="ORF">NEMBOFW57_008194</name>
</gene>
<keyword evidence="1" id="KW-0479">Metal-binding</keyword>
<feature type="region of interest" description="Disordered" evidence="2">
    <location>
        <begin position="48"/>
        <end position="102"/>
    </location>
</feature>
<evidence type="ECO:0000256" key="2">
    <source>
        <dbReference type="SAM" id="MobiDB-lite"/>
    </source>
</evidence>
<evidence type="ECO:0000256" key="1">
    <source>
        <dbReference type="PROSITE-ProRule" id="PRU00042"/>
    </source>
</evidence>
<comment type="caution">
    <text evidence="4">The sequence shown here is derived from an EMBL/GenBank/DDBJ whole genome shotgun (WGS) entry which is preliminary data.</text>
</comment>
<keyword evidence="5" id="KW-1185">Reference proteome</keyword>
<name>A0AAD4HWY4_9PEZI</name>
<keyword evidence="1" id="KW-0862">Zinc</keyword>
<proteinExistence type="predicted"/>
<evidence type="ECO:0000259" key="3">
    <source>
        <dbReference type="PROSITE" id="PS50157"/>
    </source>
</evidence>
<feature type="compositionally biased region" description="Basic residues" evidence="2">
    <location>
        <begin position="52"/>
        <end position="66"/>
    </location>
</feature>
<evidence type="ECO:0000313" key="5">
    <source>
        <dbReference type="Proteomes" id="UP001197093"/>
    </source>
</evidence>
<feature type="compositionally biased region" description="Low complexity" evidence="2">
    <location>
        <begin position="1"/>
        <end position="12"/>
    </location>
</feature>
<accession>A0AAD4HWY4</accession>
<sequence>MDTPSSSSGPQAQPRPPPPEPVAQAPATDPQWRTACRTCGASFKSRNQLMRHLYRSHPGKPGRQGKPKAPSQSTPRSAQTAQAPAPTPAPTSREPGQQQQLAFAAQVLSAIFTVGMQQQQQEGQEGNHQPAGLQPNPAHSLPPSQLSRTLGEASASGPKSSTVHPSSHAPTTTTTTVNGATTAAAAAAAQDQTWTRQGGEADTKALDDSESEDSDDDDDGGGVALFGPPALGELSFRPGDDAEVGRDVEELDAVGDLD</sequence>
<evidence type="ECO:0000313" key="4">
    <source>
        <dbReference type="EMBL" id="KAG7285900.1"/>
    </source>
</evidence>
<feature type="compositionally biased region" description="Low complexity" evidence="2">
    <location>
        <begin position="117"/>
        <end position="126"/>
    </location>
</feature>
<feature type="region of interest" description="Disordered" evidence="2">
    <location>
        <begin position="115"/>
        <end position="245"/>
    </location>
</feature>